<evidence type="ECO:0000313" key="2">
    <source>
        <dbReference type="Proteomes" id="UP000823847"/>
    </source>
</evidence>
<dbReference type="InterPro" id="IPR016181">
    <property type="entry name" value="Acyl_CoA_acyltransferase"/>
</dbReference>
<dbReference type="Proteomes" id="UP000823847">
    <property type="component" value="Unassembled WGS sequence"/>
</dbReference>
<gene>
    <name evidence="1" type="ORF">H9848_04675</name>
</gene>
<dbReference type="AlphaFoldDB" id="A0A9D2BQ91"/>
<accession>A0A9D2BQ91</accession>
<dbReference type="SUPFAM" id="SSF55729">
    <property type="entry name" value="Acyl-CoA N-acyltransferases (Nat)"/>
    <property type="match status" value="1"/>
</dbReference>
<organism evidence="1 2">
    <name type="scientific">Candidatus Parabacteroides intestinigallinarum</name>
    <dbReference type="NCBI Taxonomy" id="2838722"/>
    <lineage>
        <taxon>Bacteria</taxon>
        <taxon>Pseudomonadati</taxon>
        <taxon>Bacteroidota</taxon>
        <taxon>Bacteroidia</taxon>
        <taxon>Bacteroidales</taxon>
        <taxon>Tannerellaceae</taxon>
        <taxon>Parabacteroides</taxon>
    </lineage>
</organism>
<name>A0A9D2BQ91_9BACT</name>
<reference evidence="1" key="1">
    <citation type="journal article" date="2021" name="PeerJ">
        <title>Extensive microbial diversity within the chicken gut microbiome revealed by metagenomics and culture.</title>
        <authorList>
            <person name="Gilroy R."/>
            <person name="Ravi A."/>
            <person name="Getino M."/>
            <person name="Pursley I."/>
            <person name="Horton D.L."/>
            <person name="Alikhan N.F."/>
            <person name="Baker D."/>
            <person name="Gharbi K."/>
            <person name="Hall N."/>
            <person name="Watson M."/>
            <person name="Adriaenssens E.M."/>
            <person name="Foster-Nyarko E."/>
            <person name="Jarju S."/>
            <person name="Secka A."/>
            <person name="Antonio M."/>
            <person name="Oren A."/>
            <person name="Chaudhuri R.R."/>
            <person name="La Ragione R."/>
            <person name="Hildebrand F."/>
            <person name="Pallen M.J."/>
        </authorList>
    </citation>
    <scope>NUCLEOTIDE SEQUENCE</scope>
    <source>
        <strain evidence="1">ChiHecec2B26-12326</strain>
    </source>
</reference>
<dbReference type="EMBL" id="DXEN01000031">
    <property type="protein sequence ID" value="HIX85886.1"/>
    <property type="molecule type" value="Genomic_DNA"/>
</dbReference>
<sequence length="379" mass="44204">MKSEMRVKRVETKREMDDFVRLPNRIYAGNPYYVPDLEIDVRETFDPQSPALDQSEIQAFVAYDAKGEPVGRVAGIINHRANEKWHQLNVRFGFIEFVDDLSVSSALLNAVEAWGRERGMTRVQGPMGIFDFDKEGMLVEDFDQLGSMITIYNPPYYPRHMEALGYEKEVDWVQVLIEVPREVPARYARVARLSEEMFGLRVRKLTGVDIFKRGYGKKVFELLNQAYAPLFGYTELSDRQIDLYVRRYFPLIDKRLIPVVENEAGELIGVAITMGSLSHALRKANGRLLPFGWFHLLRSLKWRNEEKAEMLLIAVRPDYQGLGVNALFFHDLIPIYNRCHFRWAETGPQLEDNVRELSQWKPLHPTLTKRRRCYKKEIK</sequence>
<comment type="caution">
    <text evidence="1">The sequence shown here is derived from an EMBL/GenBank/DDBJ whole genome shotgun (WGS) entry which is preliminary data.</text>
</comment>
<proteinExistence type="predicted"/>
<dbReference type="Gene3D" id="3.40.630.30">
    <property type="match status" value="1"/>
</dbReference>
<protein>
    <submittedName>
        <fullName evidence="1">N-acetyltransferase</fullName>
    </submittedName>
</protein>
<reference evidence="1" key="2">
    <citation type="submission" date="2021-04" db="EMBL/GenBank/DDBJ databases">
        <authorList>
            <person name="Gilroy R."/>
        </authorList>
    </citation>
    <scope>NUCLEOTIDE SEQUENCE</scope>
    <source>
        <strain evidence="1">ChiHecec2B26-12326</strain>
    </source>
</reference>
<dbReference type="InterPro" id="IPR039968">
    <property type="entry name" value="BcerS-like"/>
</dbReference>
<dbReference type="PANTHER" id="PTHR41368">
    <property type="entry name" value="PROTEIN YGHO"/>
    <property type="match status" value="1"/>
</dbReference>
<evidence type="ECO:0000313" key="1">
    <source>
        <dbReference type="EMBL" id="HIX85886.1"/>
    </source>
</evidence>
<dbReference type="PANTHER" id="PTHR41368:SF1">
    <property type="entry name" value="PROTEIN YGHO"/>
    <property type="match status" value="1"/>
</dbReference>